<feature type="transmembrane region" description="Helical" evidence="1">
    <location>
        <begin position="144"/>
        <end position="162"/>
    </location>
</feature>
<dbReference type="EMBL" id="JAENIM010000031">
    <property type="protein sequence ID" value="MBK1790663.1"/>
    <property type="molecule type" value="Genomic_DNA"/>
</dbReference>
<gene>
    <name evidence="2" type="ORF">JIN82_05785</name>
</gene>
<keyword evidence="1" id="KW-0812">Transmembrane</keyword>
<dbReference type="Pfam" id="PF04298">
    <property type="entry name" value="Zn_peptidase_2"/>
    <property type="match status" value="1"/>
</dbReference>
<organism evidence="2 3">
    <name type="scientific">Persicirhabdus sediminis</name>
    <dbReference type="NCBI Taxonomy" id="454144"/>
    <lineage>
        <taxon>Bacteria</taxon>
        <taxon>Pseudomonadati</taxon>
        <taxon>Verrucomicrobiota</taxon>
        <taxon>Verrucomicrobiia</taxon>
        <taxon>Verrucomicrobiales</taxon>
        <taxon>Verrucomicrobiaceae</taxon>
        <taxon>Persicirhabdus</taxon>
    </lineage>
</organism>
<keyword evidence="1" id="KW-0472">Membrane</keyword>
<name>A0A8J7MDS1_9BACT</name>
<dbReference type="RefSeq" id="WP_200310689.1">
    <property type="nucleotide sequence ID" value="NZ_JAENIM010000031.1"/>
</dbReference>
<dbReference type="Proteomes" id="UP000624703">
    <property type="component" value="Unassembled WGS sequence"/>
</dbReference>
<accession>A0A8J7MDS1</accession>
<comment type="caution">
    <text evidence="2">The sequence shown here is derived from an EMBL/GenBank/DDBJ whole genome shotgun (WGS) entry which is preliminary data.</text>
</comment>
<evidence type="ECO:0000313" key="2">
    <source>
        <dbReference type="EMBL" id="MBK1790663.1"/>
    </source>
</evidence>
<dbReference type="AlphaFoldDB" id="A0A8J7MDS1"/>
<keyword evidence="3" id="KW-1185">Reference proteome</keyword>
<reference evidence="2" key="1">
    <citation type="submission" date="2021-01" db="EMBL/GenBank/DDBJ databases">
        <title>Modified the classification status of verrucomicrobia.</title>
        <authorList>
            <person name="Feng X."/>
        </authorList>
    </citation>
    <scope>NUCLEOTIDE SEQUENCE</scope>
    <source>
        <strain evidence="2">_KCTC 22039</strain>
    </source>
</reference>
<proteinExistence type="predicted"/>
<protein>
    <submittedName>
        <fullName evidence="2">Zinc metallopeptidase</fullName>
    </submittedName>
</protein>
<evidence type="ECO:0000313" key="3">
    <source>
        <dbReference type="Proteomes" id="UP000624703"/>
    </source>
</evidence>
<keyword evidence="1" id="KW-1133">Transmembrane helix</keyword>
<dbReference type="InterPro" id="IPR007395">
    <property type="entry name" value="Zn_peptidase_2"/>
</dbReference>
<evidence type="ECO:0000256" key="1">
    <source>
        <dbReference type="SAM" id="Phobius"/>
    </source>
</evidence>
<sequence>MFALLLILFSLPVALAFWLRSQFGVKKLEAVSEESLDWTAGQLAESLFEHSGRAEAKVMVGKRAKWDGLRAEAGTVYLTEKIAESKQIVDLAAAAQRVGLALLAEKNAASVRWRQRLSLQSRLVFSLGCVCVIFSMLSLKIQLLYGLLILLAVMAVFAILRLTSQSVERDAAELVAVLLKKKRFMRRLAEEDRLLEMMRAEAWRQL</sequence>